<organism evidence="3 4">
    <name type="scientific">Cladophialophora chaetospira</name>
    <dbReference type="NCBI Taxonomy" id="386627"/>
    <lineage>
        <taxon>Eukaryota</taxon>
        <taxon>Fungi</taxon>
        <taxon>Dikarya</taxon>
        <taxon>Ascomycota</taxon>
        <taxon>Pezizomycotina</taxon>
        <taxon>Eurotiomycetes</taxon>
        <taxon>Chaetothyriomycetidae</taxon>
        <taxon>Chaetothyriales</taxon>
        <taxon>Herpotrichiellaceae</taxon>
        <taxon>Cladophialophora</taxon>
    </lineage>
</organism>
<dbReference type="GO" id="GO:0004674">
    <property type="term" value="F:protein serine/threonine kinase activity"/>
    <property type="evidence" value="ECO:0007669"/>
    <property type="project" value="TreeGrafter"/>
</dbReference>
<dbReference type="GO" id="GO:0005524">
    <property type="term" value="F:ATP binding"/>
    <property type="evidence" value="ECO:0007669"/>
    <property type="project" value="InterPro"/>
</dbReference>
<feature type="domain" description="Protein kinase" evidence="2">
    <location>
        <begin position="124"/>
        <end position="527"/>
    </location>
</feature>
<sequence length="963" mass="108355">MSSPPRPESATTSTSWLDVAAERIQGKTEHYVIQGDDGFKRPFIGEHHLYPIWEGLFDYHSSRLPDIIIESKDFILNIGPFQQRCLLFASILISIGWQDWHTFRQIFFDEQTGQIKRADADLPLKVVDFIDPPSLRDTFLERQYRFLPPYIRRGQIRVTSAHALPFTEEVLLSDPEQSNPASRVTRVRVASGYCPGLSAADDHHHEPLFLARKRCAPTEHETMQKLRRQLASHNRIVESFCTVEIGQDFSILLPFADGGDLHHRLWHADSGEGERDAFWNPAAERTTHPRSIERLTAEMLTEMRNLVSAVKFLHSQEFGGKESFYHMDLKPNNVLVYFGKYSNDPVGRWKVADFGLSVFHQLPSMKSGASQTNVKRHKGAFQPPEVDADWSHEQGRPQGVNQKGDIWSLGGILCTILAYVLGGSQSVKGLNHARLYISVGDGNDFFYWIDPETRKPQLKKGIVSWLETVADEPGADVWICGMLHLVNWCLQVQAKDRPLAGELYDRLKDVVTEVTAKSSGTERSPWLEEAFANRGRFTPRGKAREGQSTSPRRNEGVNIVNVISQGSSSTPTTENQEPRSVDITSSSVTSAAQDKEIEPGSASTILRLGRKDTCKVRLCPSTTDIAVLKSRGAEISRLCADASERTEKVEQLKQANTEEYGDAILRQPYCILITAARSQAEFITYGDSEGQWFENLGAIFNGYPFSTFEIALSGLGQVALLHTYTEIGVYDNTEIKPVTYSVLSQYPKERFGSVHFNIAGDLLLACGGKRFFLWERKSPTWNDCAHEKPRTGDIPWSRTKLLKAVPMRHHRGFVVYDDQELFAVFLMGDQLSITPAIPCPEILSAIIPPDDDYLFYVRRVKTTVKQGRFKLARPKWTFHIFQRSISSGSIDSSEKSIQQFDNLECDEKADAQLSIRQTEASEELVIVTSKGQVQSLGLNKAAVRRNSRRTQSLSAMSGVLRPG</sequence>
<evidence type="ECO:0000259" key="2">
    <source>
        <dbReference type="PROSITE" id="PS50011"/>
    </source>
</evidence>
<dbReference type="InterPro" id="IPR008271">
    <property type="entry name" value="Ser/Thr_kinase_AS"/>
</dbReference>
<evidence type="ECO:0000256" key="1">
    <source>
        <dbReference type="SAM" id="MobiDB-lite"/>
    </source>
</evidence>
<dbReference type="PANTHER" id="PTHR44167">
    <property type="entry name" value="OVARIAN-SPECIFIC SERINE/THREONINE-PROTEIN KINASE LOK-RELATED"/>
    <property type="match status" value="1"/>
</dbReference>
<dbReference type="AlphaFoldDB" id="A0AA39CNW2"/>
<feature type="region of interest" description="Disordered" evidence="1">
    <location>
        <begin position="537"/>
        <end position="598"/>
    </location>
</feature>
<comment type="caution">
    <text evidence="3">The sequence shown here is derived from an EMBL/GenBank/DDBJ whole genome shotgun (WGS) entry which is preliminary data.</text>
</comment>
<dbReference type="SMART" id="SM00220">
    <property type="entry name" value="S_TKc"/>
    <property type="match status" value="1"/>
</dbReference>
<accession>A0AA39CNW2</accession>
<protein>
    <recommendedName>
        <fullName evidence="2">Protein kinase domain-containing protein</fullName>
    </recommendedName>
</protein>
<dbReference type="PROSITE" id="PS00108">
    <property type="entry name" value="PROTEIN_KINASE_ST"/>
    <property type="match status" value="1"/>
</dbReference>
<evidence type="ECO:0000313" key="3">
    <source>
        <dbReference type="EMBL" id="KAJ9615176.1"/>
    </source>
</evidence>
<dbReference type="Proteomes" id="UP001172673">
    <property type="component" value="Unassembled WGS sequence"/>
</dbReference>
<dbReference type="GO" id="GO:0005634">
    <property type="term" value="C:nucleus"/>
    <property type="evidence" value="ECO:0007669"/>
    <property type="project" value="TreeGrafter"/>
</dbReference>
<keyword evidence="4" id="KW-1185">Reference proteome</keyword>
<dbReference type="SUPFAM" id="SSF56112">
    <property type="entry name" value="Protein kinase-like (PK-like)"/>
    <property type="match status" value="1"/>
</dbReference>
<dbReference type="InterPro" id="IPR000719">
    <property type="entry name" value="Prot_kinase_dom"/>
</dbReference>
<dbReference type="InterPro" id="IPR011009">
    <property type="entry name" value="Kinase-like_dom_sf"/>
</dbReference>
<dbReference type="EMBL" id="JAPDRK010000002">
    <property type="protein sequence ID" value="KAJ9615176.1"/>
    <property type="molecule type" value="Genomic_DNA"/>
</dbReference>
<dbReference type="PROSITE" id="PS50011">
    <property type="entry name" value="PROTEIN_KINASE_DOM"/>
    <property type="match status" value="1"/>
</dbReference>
<dbReference type="Gene3D" id="1.10.510.10">
    <property type="entry name" value="Transferase(Phosphotransferase) domain 1"/>
    <property type="match status" value="1"/>
</dbReference>
<reference evidence="3" key="1">
    <citation type="submission" date="2022-10" db="EMBL/GenBank/DDBJ databases">
        <title>Culturing micro-colonial fungi from biological soil crusts in the Mojave desert and describing Neophaeococcomyces mojavensis, and introducing the new genera and species Taxawa tesnikishii.</title>
        <authorList>
            <person name="Kurbessoian T."/>
            <person name="Stajich J.E."/>
        </authorList>
    </citation>
    <scope>NUCLEOTIDE SEQUENCE</scope>
    <source>
        <strain evidence="3">TK_41</strain>
    </source>
</reference>
<evidence type="ECO:0000313" key="4">
    <source>
        <dbReference type="Proteomes" id="UP001172673"/>
    </source>
</evidence>
<dbReference type="PANTHER" id="PTHR44167:SF30">
    <property type="entry name" value="PHOSPHORYLASE KINASE"/>
    <property type="match status" value="1"/>
</dbReference>
<dbReference type="GO" id="GO:0044773">
    <property type="term" value="P:mitotic DNA damage checkpoint signaling"/>
    <property type="evidence" value="ECO:0007669"/>
    <property type="project" value="TreeGrafter"/>
</dbReference>
<proteinExistence type="predicted"/>
<feature type="compositionally biased region" description="Polar residues" evidence="1">
    <location>
        <begin position="561"/>
        <end position="575"/>
    </location>
</feature>
<feature type="region of interest" description="Disordered" evidence="1">
    <location>
        <begin position="369"/>
        <end position="397"/>
    </location>
</feature>
<feature type="compositionally biased region" description="Polar residues" evidence="1">
    <location>
        <begin position="582"/>
        <end position="592"/>
    </location>
</feature>
<gene>
    <name evidence="3" type="ORF">H2200_001250</name>
</gene>
<dbReference type="Pfam" id="PF00069">
    <property type="entry name" value="Pkinase"/>
    <property type="match status" value="1"/>
</dbReference>
<name>A0AA39CNW2_9EURO</name>